<evidence type="ECO:0000256" key="3">
    <source>
        <dbReference type="ARBA" id="ARBA00022729"/>
    </source>
</evidence>
<dbReference type="HOGENOM" id="CLU_089705_0_0_1"/>
<dbReference type="EMBL" id="MQVM01000024">
    <property type="protein sequence ID" value="ONH72082.1"/>
    <property type="molecule type" value="Genomic_DNA"/>
</dbReference>
<dbReference type="VEuPathDB" id="FungiDB:C5L36_0A12300"/>
<evidence type="ECO:0000256" key="7">
    <source>
        <dbReference type="SAM" id="SignalP"/>
    </source>
</evidence>
<evidence type="ECO:0000313" key="11">
    <source>
        <dbReference type="Proteomes" id="UP000189274"/>
    </source>
</evidence>
<evidence type="ECO:0000313" key="8">
    <source>
        <dbReference type="EMBL" id="KGK40745.1"/>
    </source>
</evidence>
<reference evidence="9" key="4">
    <citation type="submission" date="2017-01" db="EMBL/GenBank/DDBJ databases">
        <authorList>
            <person name="Mah S.A."/>
            <person name="Swanson W.J."/>
            <person name="Moy G.W."/>
            <person name="Vacquier V.D."/>
        </authorList>
    </citation>
    <scope>NUCLEOTIDE SEQUENCE [LARGE SCALE GENOMIC DNA]</scope>
    <source>
        <strain evidence="9">129</strain>
    </source>
</reference>
<feature type="signal peptide" evidence="7">
    <location>
        <begin position="1"/>
        <end position="19"/>
    </location>
</feature>
<evidence type="ECO:0000256" key="6">
    <source>
        <dbReference type="SAM" id="Phobius"/>
    </source>
</evidence>
<dbReference type="eggNOG" id="ENOG502QVJJ">
    <property type="taxonomic scope" value="Eukaryota"/>
</dbReference>
<evidence type="ECO:0000256" key="4">
    <source>
        <dbReference type="ARBA" id="ARBA00022989"/>
    </source>
</evidence>
<dbReference type="EMBL" id="JQFK01000001">
    <property type="protein sequence ID" value="KGK40745.1"/>
    <property type="molecule type" value="Genomic_DNA"/>
</dbReference>
<dbReference type="GO" id="GO:0016020">
    <property type="term" value="C:membrane"/>
    <property type="evidence" value="ECO:0007669"/>
    <property type="project" value="UniProtKB-SubCell"/>
</dbReference>
<dbReference type="AlphaFoldDB" id="A0A099P742"/>
<name>A0A099P742_PICKU</name>
<feature type="transmembrane region" description="Helical" evidence="6">
    <location>
        <begin position="196"/>
        <end position="216"/>
    </location>
</feature>
<comment type="caution">
    <text evidence="8">The sequence shown here is derived from an EMBL/GenBank/DDBJ whole genome shotgun (WGS) entry which is preliminary data.</text>
</comment>
<comment type="subcellular location">
    <subcellularLocation>
        <location evidence="1">Membrane</location>
        <topology evidence="1">Single-pass membrane protein</topology>
    </subcellularLocation>
</comment>
<keyword evidence="4 6" id="KW-1133">Transmembrane helix</keyword>
<evidence type="ECO:0000256" key="5">
    <source>
        <dbReference type="ARBA" id="ARBA00023136"/>
    </source>
</evidence>
<evidence type="ECO:0000313" key="10">
    <source>
        <dbReference type="Proteomes" id="UP000029867"/>
    </source>
</evidence>
<feature type="chain" id="PRO_5015032278" evidence="7">
    <location>
        <begin position="20"/>
        <end position="271"/>
    </location>
</feature>
<dbReference type="InterPro" id="IPR018939">
    <property type="entry name" value="Autophagy-rel_prot_27"/>
</dbReference>
<dbReference type="Proteomes" id="UP000189274">
    <property type="component" value="Unassembled WGS sequence"/>
</dbReference>
<accession>A0A099P742</accession>
<sequence length="271" mass="29367">MEIGLLLLKLVLVSGLASAFDITQLPFSELKLDDKLLGINEYKSQLDTPPSFISSNWFFLMKKGENDAAKIGNGCPDDSTLCGIITASKDSKSSPDLTKPIQLFSLSTENVVYSSDVQSSVIANWKDVPYGERNINVTLSFGCSDSEENQISLESNSIFIEGDLSFTWKNKAFCRKNDKDNGGSGDDKDSKEDAGLGFFGSMIIFVAVIFAAYIIAQAWFNTSTIGSSSDFFNELTDSFLESAASIPRLIGEVIGKITGRNTSVRGGYSAV</sequence>
<protein>
    <submittedName>
        <fullName evidence="9">Autophagy-related protein 27</fullName>
    </submittedName>
</protein>
<evidence type="ECO:0000256" key="2">
    <source>
        <dbReference type="ARBA" id="ARBA00022692"/>
    </source>
</evidence>
<keyword evidence="5 6" id="KW-0472">Membrane</keyword>
<evidence type="ECO:0000313" key="9">
    <source>
        <dbReference type="EMBL" id="ONH72082.1"/>
    </source>
</evidence>
<gene>
    <name evidence="9" type="ORF">BOH78_4012</name>
    <name evidence="8" type="ORF">JL09_g204</name>
</gene>
<reference evidence="8" key="2">
    <citation type="submission" date="2014-08" db="EMBL/GenBank/DDBJ databases">
        <title>Exploiting Issatchenkia orientalis SD108 for Succinic Acid Production.</title>
        <authorList>
            <person name="Xiao H."/>
            <person name="Shao Z."/>
            <person name="Jiang Y."/>
            <person name="Dole S."/>
            <person name="Zhao H."/>
        </authorList>
    </citation>
    <scope>NUCLEOTIDE SEQUENCE [LARGE SCALE GENOMIC DNA]</scope>
    <source>
        <strain evidence="8">SD108</strain>
    </source>
</reference>
<reference evidence="11" key="3">
    <citation type="journal article" date="2017" name="Genome Announc.">
        <title>Genome sequences of Cyberlindnera fabianii 65, Pichia kudriavzevii 129, and Saccharomyces cerevisiae 131 isolated from fermented masau fruits in Zimbabwe.</title>
        <authorList>
            <person name="van Rijswijck I.M.H."/>
            <person name="Derks M.F.L."/>
            <person name="Abee T."/>
            <person name="de Ridder D."/>
            <person name="Smid E.J."/>
        </authorList>
    </citation>
    <scope>NUCLEOTIDE SEQUENCE [LARGE SCALE GENOMIC DNA]</scope>
    <source>
        <strain evidence="11">129</strain>
    </source>
</reference>
<evidence type="ECO:0000256" key="1">
    <source>
        <dbReference type="ARBA" id="ARBA00004167"/>
    </source>
</evidence>
<dbReference type="Pfam" id="PF09451">
    <property type="entry name" value="ATG27"/>
    <property type="match status" value="1"/>
</dbReference>
<keyword evidence="3 7" id="KW-0732">Signal</keyword>
<dbReference type="Proteomes" id="UP000029867">
    <property type="component" value="Unassembled WGS sequence"/>
</dbReference>
<proteinExistence type="predicted"/>
<keyword evidence="2 6" id="KW-0812">Transmembrane</keyword>
<reference evidence="10" key="1">
    <citation type="journal article" date="2014" name="Microb. Cell Fact.">
        <title>Exploiting Issatchenkia orientalis SD108 for succinic acid production.</title>
        <authorList>
            <person name="Xiao H."/>
            <person name="Shao Z."/>
            <person name="Jiang Y."/>
            <person name="Dole S."/>
            <person name="Zhao H."/>
        </authorList>
    </citation>
    <scope>NUCLEOTIDE SEQUENCE [LARGE SCALE GENOMIC DNA]</scope>
    <source>
        <strain evidence="10">SD108</strain>
    </source>
</reference>
<organism evidence="8 10">
    <name type="scientific">Pichia kudriavzevii</name>
    <name type="common">Yeast</name>
    <name type="synonym">Issatchenkia orientalis</name>
    <dbReference type="NCBI Taxonomy" id="4909"/>
    <lineage>
        <taxon>Eukaryota</taxon>
        <taxon>Fungi</taxon>
        <taxon>Dikarya</taxon>
        <taxon>Ascomycota</taxon>
        <taxon>Saccharomycotina</taxon>
        <taxon>Pichiomycetes</taxon>
        <taxon>Pichiales</taxon>
        <taxon>Pichiaceae</taxon>
        <taxon>Pichia</taxon>
    </lineage>
</organism>